<dbReference type="NCBIfam" id="TIGR01798">
    <property type="entry name" value="cit_synth_I"/>
    <property type="match status" value="1"/>
</dbReference>
<dbReference type="RefSeq" id="WP_126044903.1">
    <property type="nucleotide sequence ID" value="NZ_RXFM01000055.1"/>
</dbReference>
<keyword evidence="12" id="KW-0012">Acyltransferase</keyword>
<comment type="caution">
    <text evidence="12">The sequence shown here is derived from an EMBL/GenBank/DDBJ whole genome shotgun (WGS) entry which is preliminary data.</text>
</comment>
<dbReference type="GO" id="GO:0005737">
    <property type="term" value="C:cytoplasm"/>
    <property type="evidence" value="ECO:0007669"/>
    <property type="project" value="InterPro"/>
</dbReference>
<evidence type="ECO:0000313" key="12">
    <source>
        <dbReference type="EMBL" id="RST65215.1"/>
    </source>
</evidence>
<evidence type="ECO:0000256" key="11">
    <source>
        <dbReference type="RuleBase" id="RU003406"/>
    </source>
</evidence>
<dbReference type="InterPro" id="IPR010953">
    <property type="entry name" value="Citrate_synthase_typ-I"/>
</dbReference>
<evidence type="ECO:0000256" key="6">
    <source>
        <dbReference type="ARBA" id="ARBA00049288"/>
    </source>
</evidence>
<dbReference type="InterPro" id="IPR036969">
    <property type="entry name" value="Citrate_synthase_sf"/>
</dbReference>
<evidence type="ECO:0000256" key="1">
    <source>
        <dbReference type="ARBA" id="ARBA00004751"/>
    </source>
</evidence>
<keyword evidence="13" id="KW-1185">Reference proteome</keyword>
<evidence type="ECO:0000256" key="7">
    <source>
        <dbReference type="NCBIfam" id="TIGR01798"/>
    </source>
</evidence>
<dbReference type="PROSITE" id="PS00480">
    <property type="entry name" value="CITRATE_SYNTHASE"/>
    <property type="match status" value="1"/>
</dbReference>
<evidence type="ECO:0000313" key="13">
    <source>
        <dbReference type="Proteomes" id="UP000279470"/>
    </source>
</evidence>
<dbReference type="Gene3D" id="1.10.580.10">
    <property type="entry name" value="Citrate Synthase, domain 1"/>
    <property type="match status" value="1"/>
</dbReference>
<comment type="pathway">
    <text evidence="1 10">Carbohydrate metabolism; tricarboxylic acid cycle; isocitrate from oxaloacetate: step 1/2.</text>
</comment>
<comment type="catalytic activity">
    <reaction evidence="6 10">
        <text>oxaloacetate + acetyl-CoA + H2O = citrate + CoA + H(+)</text>
        <dbReference type="Rhea" id="RHEA:16845"/>
        <dbReference type="ChEBI" id="CHEBI:15377"/>
        <dbReference type="ChEBI" id="CHEBI:15378"/>
        <dbReference type="ChEBI" id="CHEBI:16452"/>
        <dbReference type="ChEBI" id="CHEBI:16947"/>
        <dbReference type="ChEBI" id="CHEBI:57287"/>
        <dbReference type="ChEBI" id="CHEBI:57288"/>
        <dbReference type="EC" id="2.3.3.16"/>
    </reaction>
</comment>
<dbReference type="InterPro" id="IPR002020">
    <property type="entry name" value="Citrate_synthase"/>
</dbReference>
<dbReference type="Gene3D" id="1.10.230.10">
    <property type="entry name" value="Cytochrome P450-Terp, domain 2"/>
    <property type="match status" value="1"/>
</dbReference>
<keyword evidence="5 8" id="KW-0808">Transferase</keyword>
<dbReference type="PANTHER" id="PTHR42871:SF1">
    <property type="entry name" value="CITRATE SYNTHASE"/>
    <property type="match status" value="1"/>
</dbReference>
<sequence>MNEHKKALLKLPNQKNELELPIIEGTKGPSAIDVRSLYKHTGYFTYDPGFMSTASCDSSITYIDGEKGILQHRGYNIVDLAKKQDFMEVCHLLLYGSLPNPSEKNSFINSIKHHTMVHEQLQFFFRGFPRHSHPMAIMVGTVSSLSAFYHESLDIKNEKQREATIHKIIAKIPTLAAMAYKYSVGLPFIYPDNNLDFSSNLLKMMFSVPTEEYKVNPVIARALDKLLILHADHEQNASTSTVRLAGSSGANPFAVVSAGIASLWGPAHGGANEAVIKMLKEIGEPENIPKYINKAKDKNDPFRLMGFGHRVYKNYDPRANVLKKYCHEVLADLKIKEDKLLIIATKLEKIALKDEYFIEKKLFPNVDFYSGIIYRALGIPTQMFTVFFALARTAGWVSQWKEMIEDPKMRIGRPRQVYKGIIER</sequence>
<dbReference type="AlphaFoldDB" id="A0A429XHM6"/>
<dbReference type="GO" id="GO:0036440">
    <property type="term" value="F:citrate synthase activity"/>
    <property type="evidence" value="ECO:0007669"/>
    <property type="project" value="UniProtKB-EC"/>
</dbReference>
<dbReference type="InterPro" id="IPR016142">
    <property type="entry name" value="Citrate_synth-like_lrg_a-sub"/>
</dbReference>
<dbReference type="UniPathway" id="UPA00223">
    <property type="reaction ID" value="UER00717"/>
</dbReference>
<evidence type="ECO:0000256" key="4">
    <source>
        <dbReference type="ARBA" id="ARBA00022532"/>
    </source>
</evidence>
<dbReference type="EMBL" id="RXFM01000055">
    <property type="protein sequence ID" value="RST65215.1"/>
    <property type="molecule type" value="Genomic_DNA"/>
</dbReference>
<dbReference type="Proteomes" id="UP000279470">
    <property type="component" value="Unassembled WGS sequence"/>
</dbReference>
<dbReference type="PIRSF" id="PIRSF001369">
    <property type="entry name" value="Citrate_synth"/>
    <property type="match status" value="1"/>
</dbReference>
<dbReference type="Gene3D" id="2.20.28.60">
    <property type="match status" value="1"/>
</dbReference>
<accession>A0A429XHM6</accession>
<gene>
    <name evidence="12" type="ORF">EIC27_04340</name>
</gene>
<feature type="active site" evidence="9">
    <location>
        <position position="367"/>
    </location>
</feature>
<feature type="active site" evidence="9">
    <location>
        <position position="309"/>
    </location>
</feature>
<evidence type="ECO:0000256" key="9">
    <source>
        <dbReference type="PIRSR" id="PIRSR001369-1"/>
    </source>
</evidence>
<dbReference type="SUPFAM" id="SSF48256">
    <property type="entry name" value="Citrate synthase"/>
    <property type="match status" value="1"/>
</dbReference>
<dbReference type="InterPro" id="IPR024176">
    <property type="entry name" value="Citrate_synthase_bac-typ"/>
</dbReference>
<dbReference type="CDD" id="cd06114">
    <property type="entry name" value="EcCS_like"/>
    <property type="match status" value="1"/>
</dbReference>
<protein>
    <recommendedName>
        <fullName evidence="3 7">Citrate synthase</fullName>
    </recommendedName>
</protein>
<evidence type="ECO:0000256" key="8">
    <source>
        <dbReference type="PIRNR" id="PIRNR001369"/>
    </source>
</evidence>
<dbReference type="FunFam" id="1.10.230.10:FF:000002">
    <property type="entry name" value="Citrate synthase"/>
    <property type="match status" value="1"/>
</dbReference>
<dbReference type="PRINTS" id="PR00143">
    <property type="entry name" value="CITRTSNTHASE"/>
</dbReference>
<reference evidence="13" key="1">
    <citation type="submission" date="2018-11" db="EMBL/GenBank/DDBJ databases">
        <title>Phylogenetic, genomic, and biogeographic characterization of a novel and ubiquitous marine invertebrate-associated Rickettsiales parasite, Candidatus Marinoinvertebrata rohwerii, gen. nov., sp. nov.</title>
        <authorList>
            <person name="Klinges J.G."/>
            <person name="Rosales S.M."/>
            <person name="Mcminds R."/>
            <person name="Shaver E.C."/>
            <person name="Shantz A."/>
            <person name="Peters E.C."/>
            <person name="Burkepile D.E."/>
            <person name="Silliman B.R."/>
            <person name="Vega Thurber R.L."/>
        </authorList>
    </citation>
    <scope>NUCLEOTIDE SEQUENCE [LARGE SCALE GENOMIC DNA]</scope>
    <source>
        <strain evidence="13">a_cerv_44</strain>
    </source>
</reference>
<dbReference type="PANTHER" id="PTHR42871">
    <property type="entry name" value="CITRATE SYNTHASE"/>
    <property type="match status" value="1"/>
</dbReference>
<proteinExistence type="inferred from homology"/>
<evidence type="ECO:0000256" key="2">
    <source>
        <dbReference type="ARBA" id="ARBA00010566"/>
    </source>
</evidence>
<dbReference type="OrthoDB" id="9800864at2"/>
<dbReference type="NCBIfam" id="NF004126">
    <property type="entry name" value="PRK05614.1"/>
    <property type="match status" value="1"/>
</dbReference>
<evidence type="ECO:0000256" key="5">
    <source>
        <dbReference type="ARBA" id="ARBA00022679"/>
    </source>
</evidence>
<evidence type="ECO:0000256" key="3">
    <source>
        <dbReference type="ARBA" id="ARBA00022134"/>
    </source>
</evidence>
<evidence type="ECO:0000256" key="10">
    <source>
        <dbReference type="RuleBase" id="RU003370"/>
    </source>
</evidence>
<dbReference type="GO" id="GO:0006099">
    <property type="term" value="P:tricarboxylic acid cycle"/>
    <property type="evidence" value="ECO:0007669"/>
    <property type="project" value="UniProtKB-UniRule"/>
</dbReference>
<comment type="similarity">
    <text evidence="2 8 11">Belongs to the citrate synthase family.</text>
</comment>
<dbReference type="InterPro" id="IPR016143">
    <property type="entry name" value="Citrate_synth-like_sm_a-sub"/>
</dbReference>
<name>A0A429XHM6_9RICK</name>
<keyword evidence="4 10" id="KW-0816">Tricarboxylic acid cycle</keyword>
<dbReference type="InterPro" id="IPR019810">
    <property type="entry name" value="Citrate_synthase_AS"/>
</dbReference>
<dbReference type="Pfam" id="PF00285">
    <property type="entry name" value="Citrate_synt"/>
    <property type="match status" value="1"/>
</dbReference>
<organism evidence="12 13">
    <name type="scientific">Candidatus Aquarickettsia rohweri</name>
    <dbReference type="NCBI Taxonomy" id="2602574"/>
    <lineage>
        <taxon>Bacteria</taxon>
        <taxon>Pseudomonadati</taxon>
        <taxon>Pseudomonadota</taxon>
        <taxon>Alphaproteobacteria</taxon>
        <taxon>Rickettsiales</taxon>
        <taxon>Candidatus Midichloriaceae</taxon>
        <taxon>Candidatus Aquarickettsia</taxon>
    </lineage>
</organism>